<evidence type="ECO:0000313" key="2">
    <source>
        <dbReference type="EMBL" id="KZC97649.1"/>
    </source>
</evidence>
<dbReference type="RefSeq" id="WP_067560332.1">
    <property type="nucleotide sequence ID" value="NZ_LPXN01000177.1"/>
</dbReference>
<keyword evidence="3" id="KW-1185">Reference proteome</keyword>
<protein>
    <submittedName>
        <fullName evidence="2">5-oxoprolinase</fullName>
    </submittedName>
</protein>
<dbReference type="InterPro" id="IPR045079">
    <property type="entry name" value="Oxoprolinase-like"/>
</dbReference>
<dbReference type="PANTHER" id="PTHR11365:SF23">
    <property type="entry name" value="HYPOTHETICAL 5-OXOPROLINASE (EUROFUNG)-RELATED"/>
    <property type="match status" value="1"/>
</dbReference>
<accession>A0A154V8R4</accession>
<dbReference type="EMBL" id="LPXN01000177">
    <property type="protein sequence ID" value="KZC97649.1"/>
    <property type="molecule type" value="Genomic_DNA"/>
</dbReference>
<dbReference type="OrthoDB" id="9761586at2"/>
<feature type="domain" description="Hydantoinase B/oxoprolinase" evidence="1">
    <location>
        <begin position="8"/>
        <end position="526"/>
    </location>
</feature>
<dbReference type="PANTHER" id="PTHR11365">
    <property type="entry name" value="5-OXOPROLINASE RELATED"/>
    <property type="match status" value="1"/>
</dbReference>
<sequence length="577" mass="61178">MTRNSALDQIHLQIMWNRLLSVVEEQAQALIRTAFSTSVREAGDLSAGVFDAKGRMLAQAVTGTPGHVNAMAASVGFFLDRFPAGTMKEGDVFVTNDPWLGTGHLHDFTVVTPTFKDGKFVALFASTSHVVDVGGRGFGADGRQVYEEGINIPIMHLAHAGQMNESVLQIVRANVREPVQVEGDLYSLAACNETGSRRLVDMMREFALDSIDPLGEHIIEHSRAAMLEEIRALKPGTYKNSMRIDGYDKPIDLVATMVVGADGIDVDFAGSSGVSTYGINVPLTYTQAYASFGVRCVIGGKVPNNAGSLAPVRITAPEGTILNAPHPCAVAARHAIGQMLPDVVLGCLEQVIGEVPAEGTSCLWNPMLLGGHGLVGDADYGKATPFAVNLFHTGGTGARPTKDGLSATAFPSGVRNTPVEINETVAPLIVWKKEYRTDSGGAGRYRGGAGQVMVITHAEGAPFAISSMFDRMIHPPRGRKGGAEGQVGKMYQRDSGFGMKPKGRQPIPAGETLVLEMPGGGGFGRPHDRPAAEVAADVLAGFVSREAAERDYGVVLNDNYAVDEAATAQRRAQVAAE</sequence>
<dbReference type="GO" id="GO:0006749">
    <property type="term" value="P:glutathione metabolic process"/>
    <property type="evidence" value="ECO:0007669"/>
    <property type="project" value="TreeGrafter"/>
</dbReference>
<name>A0A154V8R4_9PROT</name>
<evidence type="ECO:0000259" key="1">
    <source>
        <dbReference type="Pfam" id="PF02538"/>
    </source>
</evidence>
<organism evidence="2 3">
    <name type="scientific">Oceanibaculum pacificum</name>
    <dbReference type="NCBI Taxonomy" id="580166"/>
    <lineage>
        <taxon>Bacteria</taxon>
        <taxon>Pseudomonadati</taxon>
        <taxon>Pseudomonadota</taxon>
        <taxon>Alphaproteobacteria</taxon>
        <taxon>Rhodospirillales</taxon>
        <taxon>Oceanibaculaceae</taxon>
        <taxon>Oceanibaculum</taxon>
    </lineage>
</organism>
<dbReference type="InterPro" id="IPR003692">
    <property type="entry name" value="Hydantoinase_B"/>
</dbReference>
<proteinExistence type="predicted"/>
<comment type="caution">
    <text evidence="2">The sequence shown here is derived from an EMBL/GenBank/DDBJ whole genome shotgun (WGS) entry which is preliminary data.</text>
</comment>
<dbReference type="GO" id="GO:0005829">
    <property type="term" value="C:cytosol"/>
    <property type="evidence" value="ECO:0007669"/>
    <property type="project" value="TreeGrafter"/>
</dbReference>
<evidence type="ECO:0000313" key="3">
    <source>
        <dbReference type="Proteomes" id="UP000076400"/>
    </source>
</evidence>
<gene>
    <name evidence="2" type="ORF">AUP43_15075</name>
</gene>
<reference evidence="2 3" key="1">
    <citation type="submission" date="2015-12" db="EMBL/GenBank/DDBJ databases">
        <title>Genome sequence of Oceanibaculum pacificum MCCC 1A02656.</title>
        <authorList>
            <person name="Lu L."/>
            <person name="Lai Q."/>
            <person name="Shao Z."/>
            <person name="Qian P."/>
        </authorList>
    </citation>
    <scope>NUCLEOTIDE SEQUENCE [LARGE SCALE GENOMIC DNA]</scope>
    <source>
        <strain evidence="2 3">MCCC 1A02656</strain>
    </source>
</reference>
<dbReference type="AlphaFoldDB" id="A0A154V8R4"/>
<dbReference type="STRING" id="580166.AUP43_15075"/>
<dbReference type="GO" id="GO:0017168">
    <property type="term" value="F:5-oxoprolinase (ATP-hydrolyzing) activity"/>
    <property type="evidence" value="ECO:0007669"/>
    <property type="project" value="TreeGrafter"/>
</dbReference>
<dbReference type="Pfam" id="PF02538">
    <property type="entry name" value="Hydantoinase_B"/>
    <property type="match status" value="1"/>
</dbReference>
<dbReference type="Proteomes" id="UP000076400">
    <property type="component" value="Unassembled WGS sequence"/>
</dbReference>